<dbReference type="Proteomes" id="UP000703269">
    <property type="component" value="Unassembled WGS sequence"/>
</dbReference>
<dbReference type="AlphaFoldDB" id="A0A9P3GD13"/>
<evidence type="ECO:0000313" key="1">
    <source>
        <dbReference type="EMBL" id="GJE93858.1"/>
    </source>
</evidence>
<comment type="caution">
    <text evidence="1">The sequence shown here is derived from an EMBL/GenBank/DDBJ whole genome shotgun (WGS) entry which is preliminary data.</text>
</comment>
<keyword evidence="2" id="KW-1185">Reference proteome</keyword>
<sequence length="309" mass="32857">MRKPGGETRIGLERVTLNALLGPPPLLHSDRATMVELSAQENANNLAQTLNGLSVAQPDGSSQASGTTSGAARQLQEAAVNSDLASIDSAALWELVFESMTLEDKIHVVGLARARGLLHDARAQNSNVLGSHAGITHPYPPISAQMQQYRQAMQAVHLRGTLAQQPSSGRGPGPADAMRQLQEAAVNADLLRVEPLDLLALKTELGLAHKDLQSMTLDEKQRVGGLARARGYLPPNHPGMATRAPSVPTQASPPHMQPQDGFGADLMGGNFDTFGFDPDFGQSDSFYGLGDLGDMSEWYNDQGLVANNV</sequence>
<proteinExistence type="predicted"/>
<gene>
    <name evidence="1" type="ORF">PsYK624_100220</name>
</gene>
<accession>A0A9P3GD13</accession>
<dbReference type="OrthoDB" id="5600002at2759"/>
<name>A0A9P3GD13_9APHY</name>
<dbReference type="EMBL" id="BPQB01000035">
    <property type="protein sequence ID" value="GJE93858.1"/>
    <property type="molecule type" value="Genomic_DNA"/>
</dbReference>
<evidence type="ECO:0000313" key="2">
    <source>
        <dbReference type="Proteomes" id="UP000703269"/>
    </source>
</evidence>
<organism evidence="1 2">
    <name type="scientific">Phanerochaete sordida</name>
    <dbReference type="NCBI Taxonomy" id="48140"/>
    <lineage>
        <taxon>Eukaryota</taxon>
        <taxon>Fungi</taxon>
        <taxon>Dikarya</taxon>
        <taxon>Basidiomycota</taxon>
        <taxon>Agaricomycotina</taxon>
        <taxon>Agaricomycetes</taxon>
        <taxon>Polyporales</taxon>
        <taxon>Phanerochaetaceae</taxon>
        <taxon>Phanerochaete</taxon>
    </lineage>
</organism>
<reference evidence="1 2" key="1">
    <citation type="submission" date="2021-08" db="EMBL/GenBank/DDBJ databases">
        <title>Draft Genome Sequence of Phanerochaete sordida strain YK-624.</title>
        <authorList>
            <person name="Mori T."/>
            <person name="Dohra H."/>
            <person name="Suzuki T."/>
            <person name="Kawagishi H."/>
            <person name="Hirai H."/>
        </authorList>
    </citation>
    <scope>NUCLEOTIDE SEQUENCE [LARGE SCALE GENOMIC DNA]</scope>
    <source>
        <strain evidence="1 2">YK-624</strain>
    </source>
</reference>
<protein>
    <submittedName>
        <fullName evidence="1">Uncharacterized protein</fullName>
    </submittedName>
</protein>